<evidence type="ECO:0000256" key="1">
    <source>
        <dbReference type="SAM" id="Phobius"/>
    </source>
</evidence>
<accession>A0ABR1MTR2</accession>
<sequence>MPSFLQNAIINVREQPHMGLFLFAFLFTFFLLYIIIPRRKQILLFLGRHALNQVRLLPGRLFAFGVWAINKTKAMLWYVSVLTGVVTLRPSRADLSYITVLRPDGTDELVQMQDAFDSFKPKPFISIASPLSTKTPKPTSLKLNSFYPSIPLSYPPTTTTTTTIKSTMQQNASIQQKLSFSAFLSYQLDKLPGTLHSAAGSRSLQLIAAALLIVGVVRYRRSNDAIWYFTIFRPDGTEERVKMPSAYEL</sequence>
<reference evidence="2 3" key="1">
    <citation type="submission" date="2024-04" db="EMBL/GenBank/DDBJ databases">
        <title>Phyllosticta paracitricarpa is synonymous to the EU quarantine fungus P. citricarpa based on phylogenomic analyses.</title>
        <authorList>
            <consortium name="Lawrence Berkeley National Laboratory"/>
            <person name="Van ingen-buijs V.A."/>
            <person name="Van westerhoven A.C."/>
            <person name="Haridas S."/>
            <person name="Skiadas P."/>
            <person name="Martin F."/>
            <person name="Groenewald J.Z."/>
            <person name="Crous P.W."/>
            <person name="Seidl M.F."/>
        </authorList>
    </citation>
    <scope>NUCLEOTIDE SEQUENCE [LARGE SCALE GENOMIC DNA]</scope>
    <source>
        <strain evidence="2 3">CBS 141358</strain>
    </source>
</reference>
<comment type="caution">
    <text evidence="2">The sequence shown here is derived from an EMBL/GenBank/DDBJ whole genome shotgun (WGS) entry which is preliminary data.</text>
</comment>
<name>A0ABR1MTR2_9PEZI</name>
<keyword evidence="1" id="KW-0472">Membrane</keyword>
<keyword evidence="1" id="KW-0812">Transmembrane</keyword>
<evidence type="ECO:0008006" key="4">
    <source>
        <dbReference type="Google" id="ProtNLM"/>
    </source>
</evidence>
<gene>
    <name evidence="2" type="ORF">JOL62DRAFT_560241</name>
</gene>
<evidence type="ECO:0000313" key="2">
    <source>
        <dbReference type="EMBL" id="KAK7606334.1"/>
    </source>
</evidence>
<feature type="transmembrane region" description="Helical" evidence="1">
    <location>
        <begin position="20"/>
        <end position="36"/>
    </location>
</feature>
<keyword evidence="3" id="KW-1185">Reference proteome</keyword>
<dbReference type="Proteomes" id="UP001367316">
    <property type="component" value="Unassembled WGS sequence"/>
</dbReference>
<organism evidence="2 3">
    <name type="scientific">Phyllosticta paracitricarpa</name>
    <dbReference type="NCBI Taxonomy" id="2016321"/>
    <lineage>
        <taxon>Eukaryota</taxon>
        <taxon>Fungi</taxon>
        <taxon>Dikarya</taxon>
        <taxon>Ascomycota</taxon>
        <taxon>Pezizomycotina</taxon>
        <taxon>Dothideomycetes</taxon>
        <taxon>Dothideomycetes incertae sedis</taxon>
        <taxon>Botryosphaeriales</taxon>
        <taxon>Phyllostictaceae</taxon>
        <taxon>Phyllosticta</taxon>
    </lineage>
</organism>
<keyword evidence="1" id="KW-1133">Transmembrane helix</keyword>
<dbReference type="EMBL" id="JBBPBF010000050">
    <property type="protein sequence ID" value="KAK7606334.1"/>
    <property type="molecule type" value="Genomic_DNA"/>
</dbReference>
<evidence type="ECO:0000313" key="3">
    <source>
        <dbReference type="Proteomes" id="UP001367316"/>
    </source>
</evidence>
<protein>
    <recommendedName>
        <fullName evidence="4">ATP synthase F0 subunit 8</fullName>
    </recommendedName>
</protein>
<proteinExistence type="predicted"/>